<organism evidence="3 4">
    <name type="scientific">Oceanispirochaeta crateris</name>
    <dbReference type="NCBI Taxonomy" id="2518645"/>
    <lineage>
        <taxon>Bacteria</taxon>
        <taxon>Pseudomonadati</taxon>
        <taxon>Spirochaetota</taxon>
        <taxon>Spirochaetia</taxon>
        <taxon>Spirochaetales</taxon>
        <taxon>Spirochaetaceae</taxon>
        <taxon>Oceanispirochaeta</taxon>
    </lineage>
</organism>
<accession>A0A5C1QJ29</accession>
<evidence type="ECO:0000256" key="2">
    <source>
        <dbReference type="SAM" id="SignalP"/>
    </source>
</evidence>
<sequence>MKKYINFLILFIFALAGVYAQSVAEDELKSVGDRSGEIVFENYVGPVTEFSTREEIRGIGAFLASTEGIEVTWGNKYQLIRSYEPDIPEGLDSDILILLPDAGVDHIRNLRFILSSYLQTTFDYSLSNADVLAEFITYYNAVYYKDMDHFSSRYKPGVLNHISSSNAGLSTHYSEWAGKSRILIPLKSADKTVLSSLDTPESSVALDTSVISAPEVVEEMQKEEDKALDSRREMVEIREEDLDEKQEVLNEEKEEVIVKEAIVTEKLEEKKEELEEAEPDSLEEKIIQEEVKQLEEEKAVVEEEKKQIEEVQKEIEKEQQEVVEMREEIAKDENILLQEETGSGGTVLSSEAVTEPEGFWFILVDKSGDPASYGSLWKVTRDGIPLKQSELNSIRGTLYLENSEGILVIAGKNDEQTRVNALILDKETLEIVKESKTEIYPGSSIWTDGKNLFMITRNNQDWSVGQYSQSLELLQLSDLKVHPDTGLVFVEDRILVQSLTEGVKALSASSLKELQITE</sequence>
<dbReference type="KEGG" id="ock:EXM22_04575"/>
<feature type="signal peptide" evidence="2">
    <location>
        <begin position="1"/>
        <end position="20"/>
    </location>
</feature>
<evidence type="ECO:0000313" key="3">
    <source>
        <dbReference type="EMBL" id="QEN07298.1"/>
    </source>
</evidence>
<reference evidence="3 4" key="1">
    <citation type="submission" date="2019-02" db="EMBL/GenBank/DDBJ databases">
        <title>Complete Genome Sequence and Methylome Analysis of free living Spirochaetas.</title>
        <authorList>
            <person name="Fomenkov A."/>
            <person name="Dubinina G."/>
            <person name="Leshcheva N."/>
            <person name="Mikheeva N."/>
            <person name="Grabovich M."/>
            <person name="Vincze T."/>
            <person name="Roberts R.J."/>
        </authorList>
    </citation>
    <scope>NUCLEOTIDE SEQUENCE [LARGE SCALE GENOMIC DNA]</scope>
    <source>
        <strain evidence="3 4">K2</strain>
    </source>
</reference>
<dbReference type="AlphaFoldDB" id="A0A5C1QJ29"/>
<dbReference type="Pfam" id="PF05262">
    <property type="entry name" value="Borrelia_P83"/>
    <property type="match status" value="2"/>
</dbReference>
<feature type="chain" id="PRO_5023059988" evidence="2">
    <location>
        <begin position="21"/>
        <end position="518"/>
    </location>
</feature>
<keyword evidence="2" id="KW-0732">Signal</keyword>
<proteinExistence type="predicted"/>
<feature type="coiled-coil region" evidence="1">
    <location>
        <begin position="220"/>
        <end position="335"/>
    </location>
</feature>
<dbReference type="OrthoDB" id="350069at2"/>
<dbReference type="RefSeq" id="WP_149485380.1">
    <property type="nucleotide sequence ID" value="NZ_CP036150.1"/>
</dbReference>
<name>A0A5C1QJ29_9SPIO</name>
<dbReference type="EMBL" id="CP036150">
    <property type="protein sequence ID" value="QEN07298.1"/>
    <property type="molecule type" value="Genomic_DNA"/>
</dbReference>
<dbReference type="Proteomes" id="UP000324209">
    <property type="component" value="Chromosome"/>
</dbReference>
<keyword evidence="1" id="KW-0175">Coiled coil</keyword>
<protein>
    <submittedName>
        <fullName evidence="3">Uncharacterized protein</fullName>
    </submittedName>
</protein>
<gene>
    <name evidence="3" type="ORF">EXM22_04575</name>
</gene>
<evidence type="ECO:0000256" key="1">
    <source>
        <dbReference type="SAM" id="Coils"/>
    </source>
</evidence>
<evidence type="ECO:0000313" key="4">
    <source>
        <dbReference type="Proteomes" id="UP000324209"/>
    </source>
</evidence>
<keyword evidence="4" id="KW-1185">Reference proteome</keyword>
<dbReference type="InterPro" id="IPR007926">
    <property type="entry name" value="Borrelia_P83"/>
</dbReference>